<dbReference type="GO" id="GO:0008810">
    <property type="term" value="F:cellulase activity"/>
    <property type="evidence" value="ECO:0007669"/>
    <property type="project" value="UniProtKB-EC"/>
</dbReference>
<evidence type="ECO:0000256" key="8">
    <source>
        <dbReference type="SAM" id="SignalP"/>
    </source>
</evidence>
<sequence>MRYRRTAALLLMLLLSSTSVRASCTWPAWEAFKRNFIDPQGRVIDRSDPRLITTSEGQSYALFFALVAGDQPTFRRLLRWTETHLAHGDLASHLPAWLWGLNKTGQGEVLDSNSAADSDLWIAYTLSEAGRLWKIRDYQSRSALLLQQIIRHEVATLPQLGPMLLPGAHGFHHDDSWTLNPSYLPPFIIDRLAAQYPHQEWPAMRAATQRLLQESAPRGFAPNWINWTTAGAWQEKSGSGWTGSYDAIRVYLWVGMLDPQNPQAQTLQQHFAPMADYLQQHPLPPESINTRTLQVNGDGPVGFSAALLPLLSRQSDPSALQRQQQRVEQQPPAADAYYNTVLTLFGQGWLDGRYRFSPQGELILQGSSSCQE</sequence>
<protein>
    <recommendedName>
        <fullName evidence="3">cellulase</fullName>
        <ecNumber evidence="3">3.2.1.4</ecNumber>
    </recommendedName>
</protein>
<dbReference type="GO" id="GO:0030245">
    <property type="term" value="P:cellulose catabolic process"/>
    <property type="evidence" value="ECO:0007669"/>
    <property type="project" value="UniProtKB-KW"/>
</dbReference>
<keyword evidence="4 9" id="KW-0378">Hydrolase</keyword>
<evidence type="ECO:0000256" key="3">
    <source>
        <dbReference type="ARBA" id="ARBA00012601"/>
    </source>
</evidence>
<keyword evidence="7" id="KW-0624">Polysaccharide degradation</keyword>
<dbReference type="InterPro" id="IPR002037">
    <property type="entry name" value="Glyco_hydro_8"/>
</dbReference>
<accession>A0A8I1W4M0</accession>
<dbReference type="SUPFAM" id="SSF48208">
    <property type="entry name" value="Six-hairpin glycosidases"/>
    <property type="match status" value="1"/>
</dbReference>
<dbReference type="Proteomes" id="UP000664658">
    <property type="component" value="Unassembled WGS sequence"/>
</dbReference>
<keyword evidence="5" id="KW-0136">Cellulose degradation</keyword>
<proteinExistence type="inferred from homology"/>
<dbReference type="PRINTS" id="PR00735">
    <property type="entry name" value="GLHYDRLASE8"/>
</dbReference>
<name>A0A8I1W4M0_PLESH</name>
<keyword evidence="7" id="KW-0119">Carbohydrate metabolism</keyword>
<organism evidence="9 10">
    <name type="scientific">Plesiomonas shigelloides</name>
    <name type="common">Aeromonas shigelloides</name>
    <dbReference type="NCBI Taxonomy" id="703"/>
    <lineage>
        <taxon>Bacteria</taxon>
        <taxon>Pseudomonadati</taxon>
        <taxon>Pseudomonadota</taxon>
        <taxon>Gammaproteobacteria</taxon>
        <taxon>Enterobacterales</taxon>
        <taxon>Enterobacteriaceae</taxon>
        <taxon>Plesiomonas</taxon>
    </lineage>
</organism>
<dbReference type="InterPro" id="IPR008928">
    <property type="entry name" value="6-hairpin_glycosidase_sf"/>
</dbReference>
<dbReference type="NCBIfam" id="NF008305">
    <property type="entry name" value="PRK11097.1"/>
    <property type="match status" value="1"/>
</dbReference>
<evidence type="ECO:0000256" key="6">
    <source>
        <dbReference type="ARBA" id="ARBA00023295"/>
    </source>
</evidence>
<evidence type="ECO:0000313" key="10">
    <source>
        <dbReference type="Proteomes" id="UP000664658"/>
    </source>
</evidence>
<dbReference type="Pfam" id="PF01270">
    <property type="entry name" value="Glyco_hydro_8"/>
    <property type="match status" value="1"/>
</dbReference>
<comment type="catalytic activity">
    <reaction evidence="1">
        <text>Endohydrolysis of (1-&gt;4)-beta-D-glucosidic linkages in cellulose, lichenin and cereal beta-D-glucans.</text>
        <dbReference type="EC" id="3.2.1.4"/>
    </reaction>
</comment>
<comment type="similarity">
    <text evidence="2">Belongs to the glycosyl hydrolase 8 (cellulase D) family.</text>
</comment>
<dbReference type="AlphaFoldDB" id="A0A8I1W4M0"/>
<evidence type="ECO:0000256" key="7">
    <source>
        <dbReference type="ARBA" id="ARBA00023326"/>
    </source>
</evidence>
<dbReference type="InterPro" id="IPR012341">
    <property type="entry name" value="6hp_glycosidase-like_sf"/>
</dbReference>
<evidence type="ECO:0000256" key="1">
    <source>
        <dbReference type="ARBA" id="ARBA00000966"/>
    </source>
</evidence>
<dbReference type="EMBL" id="JAFNAA010000003">
    <property type="protein sequence ID" value="MBO1107418.1"/>
    <property type="molecule type" value="Genomic_DNA"/>
</dbReference>
<evidence type="ECO:0000256" key="4">
    <source>
        <dbReference type="ARBA" id="ARBA00022801"/>
    </source>
</evidence>
<evidence type="ECO:0000256" key="2">
    <source>
        <dbReference type="ARBA" id="ARBA00009209"/>
    </source>
</evidence>
<dbReference type="RefSeq" id="WP_207541678.1">
    <property type="nucleotide sequence ID" value="NZ_JAFNAA010000003.1"/>
</dbReference>
<dbReference type="Gene3D" id="1.50.10.10">
    <property type="match status" value="1"/>
</dbReference>
<keyword evidence="8" id="KW-0732">Signal</keyword>
<dbReference type="EC" id="3.2.1.4" evidence="3"/>
<evidence type="ECO:0000313" key="9">
    <source>
        <dbReference type="EMBL" id="MBO1107418.1"/>
    </source>
</evidence>
<gene>
    <name evidence="9" type="primary">bcsZ</name>
    <name evidence="9" type="ORF">J2R62_04130</name>
</gene>
<feature type="chain" id="PRO_5034518889" description="cellulase" evidence="8">
    <location>
        <begin position="23"/>
        <end position="372"/>
    </location>
</feature>
<reference evidence="9" key="1">
    <citation type="submission" date="2021-03" db="EMBL/GenBank/DDBJ databases">
        <title>Plesiomonas shigelloides zfcc0051, isolated from zebrafish feces.</title>
        <authorList>
            <person name="Vanderhoek Z."/>
            <person name="Gaulke C."/>
        </authorList>
    </citation>
    <scope>NUCLEOTIDE SEQUENCE</scope>
    <source>
        <strain evidence="9">Zfcc0051</strain>
    </source>
</reference>
<keyword evidence="6 9" id="KW-0326">Glycosidase</keyword>
<feature type="signal peptide" evidence="8">
    <location>
        <begin position="1"/>
        <end position="22"/>
    </location>
</feature>
<evidence type="ECO:0000256" key="5">
    <source>
        <dbReference type="ARBA" id="ARBA00023001"/>
    </source>
</evidence>
<comment type="caution">
    <text evidence="9">The sequence shown here is derived from an EMBL/GenBank/DDBJ whole genome shotgun (WGS) entry which is preliminary data.</text>
</comment>